<name>W9IS62_FUSOX</name>
<dbReference type="HOGENOM" id="CLU_2960808_0_0_1"/>
<feature type="region of interest" description="Disordered" evidence="1">
    <location>
        <begin position="1"/>
        <end position="36"/>
    </location>
</feature>
<accession>W9IS62</accession>
<protein>
    <submittedName>
        <fullName evidence="2">Uncharacterized protein</fullName>
    </submittedName>
</protein>
<dbReference type="Proteomes" id="UP000030753">
    <property type="component" value="Unassembled WGS sequence"/>
</dbReference>
<sequence length="59" mass="6718">MEISSVDSTLSCSRQMSVMPHTRHHGHTSGGRPSSPLNRIVQSLALWRARTVDYYRLHI</sequence>
<dbReference type="EMBL" id="JH717841">
    <property type="protein sequence ID" value="EWY95574.1"/>
    <property type="molecule type" value="Genomic_DNA"/>
</dbReference>
<evidence type="ECO:0000313" key="3">
    <source>
        <dbReference type="Proteomes" id="UP000030753"/>
    </source>
</evidence>
<dbReference type="AlphaFoldDB" id="W9IS62"/>
<organism evidence="2 3">
    <name type="scientific">Fusarium oxysporum NRRL 32931</name>
    <dbReference type="NCBI Taxonomy" id="660029"/>
    <lineage>
        <taxon>Eukaryota</taxon>
        <taxon>Fungi</taxon>
        <taxon>Dikarya</taxon>
        <taxon>Ascomycota</taxon>
        <taxon>Pezizomycotina</taxon>
        <taxon>Sordariomycetes</taxon>
        <taxon>Hypocreomycetidae</taxon>
        <taxon>Hypocreales</taxon>
        <taxon>Nectriaceae</taxon>
        <taxon>Fusarium</taxon>
        <taxon>Fusarium oxysporum species complex</taxon>
    </lineage>
</organism>
<proteinExistence type="predicted"/>
<evidence type="ECO:0000313" key="2">
    <source>
        <dbReference type="EMBL" id="EWY95574.1"/>
    </source>
</evidence>
<evidence type="ECO:0000256" key="1">
    <source>
        <dbReference type="SAM" id="MobiDB-lite"/>
    </source>
</evidence>
<gene>
    <name evidence="2" type="ORF">FOYG_04582</name>
</gene>
<feature type="compositionally biased region" description="Polar residues" evidence="1">
    <location>
        <begin position="1"/>
        <end position="16"/>
    </location>
</feature>
<reference evidence="2 3" key="1">
    <citation type="submission" date="2011-06" db="EMBL/GenBank/DDBJ databases">
        <title>The Genome Sequence of Fusarium oxysporum FOSC 3-a.</title>
        <authorList>
            <consortium name="The Broad Institute Genome Sequencing Platform"/>
            <person name="Ma L.-J."/>
            <person name="Gale L.R."/>
            <person name="Schwartz D.C."/>
            <person name="Zhou S."/>
            <person name="Corby-Kistler H."/>
            <person name="Young S.K."/>
            <person name="Zeng Q."/>
            <person name="Gargeya S."/>
            <person name="Fitzgerald M."/>
            <person name="Haas B."/>
            <person name="Abouelleil A."/>
            <person name="Alvarado L."/>
            <person name="Arachchi H.M."/>
            <person name="Berlin A."/>
            <person name="Brown A."/>
            <person name="Chapman S.B."/>
            <person name="Chen Z."/>
            <person name="Dunbar C."/>
            <person name="Freedman E."/>
            <person name="Gearin G."/>
            <person name="Gellesch M."/>
            <person name="Goldberg J."/>
            <person name="Griggs A."/>
            <person name="Gujja S."/>
            <person name="Heiman D."/>
            <person name="Howarth C."/>
            <person name="Larson L."/>
            <person name="Lui A."/>
            <person name="MacDonald P.J.P."/>
            <person name="Mehta T."/>
            <person name="Montmayeur A."/>
            <person name="Murphy C."/>
            <person name="Neiman D."/>
            <person name="Pearson M."/>
            <person name="Priest M."/>
            <person name="Roberts A."/>
            <person name="Saif S."/>
            <person name="Shea T."/>
            <person name="Shenoy N."/>
            <person name="Sisk P."/>
            <person name="Stolte C."/>
            <person name="Sykes S."/>
            <person name="Wortman J."/>
            <person name="Nusbaum C."/>
            <person name="Birren B."/>
        </authorList>
    </citation>
    <scope>NUCLEOTIDE SEQUENCE [LARGE SCALE GENOMIC DNA]</scope>
    <source>
        <strain evidence="3">FOSC 3-a</strain>
    </source>
</reference>